<proteinExistence type="predicted"/>
<dbReference type="AlphaFoldDB" id="A0A8H7HMV6"/>
<feature type="region of interest" description="Disordered" evidence="1">
    <location>
        <begin position="168"/>
        <end position="188"/>
    </location>
</feature>
<organism evidence="2 3">
    <name type="scientific">Rhizoctonia solani</name>
    <dbReference type="NCBI Taxonomy" id="456999"/>
    <lineage>
        <taxon>Eukaryota</taxon>
        <taxon>Fungi</taxon>
        <taxon>Dikarya</taxon>
        <taxon>Basidiomycota</taxon>
        <taxon>Agaricomycotina</taxon>
        <taxon>Agaricomycetes</taxon>
        <taxon>Cantharellales</taxon>
        <taxon>Ceratobasidiaceae</taxon>
        <taxon>Rhizoctonia</taxon>
    </lineage>
</organism>
<evidence type="ECO:0000256" key="1">
    <source>
        <dbReference type="SAM" id="MobiDB-lite"/>
    </source>
</evidence>
<feature type="compositionally biased region" description="Low complexity" evidence="1">
    <location>
        <begin position="216"/>
        <end position="271"/>
    </location>
</feature>
<feature type="compositionally biased region" description="Basic and acidic residues" evidence="1">
    <location>
        <begin position="171"/>
        <end position="184"/>
    </location>
</feature>
<feature type="compositionally biased region" description="Polar residues" evidence="1">
    <location>
        <begin position="78"/>
        <end position="89"/>
    </location>
</feature>
<evidence type="ECO:0000313" key="3">
    <source>
        <dbReference type="Proteomes" id="UP000602905"/>
    </source>
</evidence>
<evidence type="ECO:0000313" key="2">
    <source>
        <dbReference type="EMBL" id="KAF8694652.1"/>
    </source>
</evidence>
<accession>A0A8H7HMV6</accession>
<comment type="caution">
    <text evidence="2">The sequence shown here is derived from an EMBL/GenBank/DDBJ whole genome shotgun (WGS) entry which is preliminary data.</text>
</comment>
<protein>
    <submittedName>
        <fullName evidence="2">Uncharacterized protein</fullName>
    </submittedName>
</protein>
<feature type="region of interest" description="Disordered" evidence="1">
    <location>
        <begin position="71"/>
        <end position="96"/>
    </location>
</feature>
<name>A0A8H7HMV6_9AGAM</name>
<feature type="non-terminal residue" evidence="2">
    <location>
        <position position="1"/>
    </location>
</feature>
<reference evidence="2" key="1">
    <citation type="submission" date="2020-09" db="EMBL/GenBank/DDBJ databases">
        <title>Comparative genome analyses of four rice-infecting Rhizoctonia solani isolates reveal extensive enrichment of homogalacturonan modification genes.</title>
        <authorList>
            <person name="Lee D.-Y."/>
            <person name="Jeon J."/>
            <person name="Kim K.-T."/>
            <person name="Cheong K."/>
            <person name="Song H."/>
            <person name="Choi G."/>
            <person name="Ko J."/>
            <person name="Opiyo S.O."/>
            <person name="Zuo S."/>
            <person name="Madhav S."/>
            <person name="Lee Y.-H."/>
            <person name="Wang G.-L."/>
        </authorList>
    </citation>
    <scope>NUCLEOTIDE SEQUENCE</scope>
    <source>
        <strain evidence="2">AG1-IA WGL</strain>
    </source>
</reference>
<dbReference type="Proteomes" id="UP000602905">
    <property type="component" value="Unassembled WGS sequence"/>
</dbReference>
<feature type="region of interest" description="Disordered" evidence="1">
    <location>
        <begin position="214"/>
        <end position="293"/>
    </location>
</feature>
<dbReference type="EMBL" id="JACYCD010000416">
    <property type="protein sequence ID" value="KAF8694652.1"/>
    <property type="molecule type" value="Genomic_DNA"/>
</dbReference>
<gene>
    <name evidence="2" type="ORF">RHS03_08151</name>
</gene>
<sequence>MAKFHNNVASMLGNVGVTWELVPYNIWATVLVSTKAAYPVLYHFPEDWAGKALMKTVCKNKHNTKANEQGQLCRGKNDNTNTPIQNNKEQSIKEEPVEEDLLKEEPVKEDLFEEEPIKEDPFEEEPVKEDCAFKEPVDEELAGTIESDKNKDDIKVQVSLTRTAGLGKKCCHNEDSNSKDEQEVKQPLSTACTLAPTLTPTSNVLLLKLSACTSNAPACPSKSSAPKSKAASRTSTSKAPTPTPTLASTNKAKIPTAAATAKSAMSLSELEPSPPPKIPLATVKKASASKTLN</sequence>